<accession>A0A8H4ESW9</accession>
<sequence length="526" mass="61804">MVSKIFTGDMPELMEKILNYLNSEIYSGINSLFSCTLVNRYWCKMSIPILWQRPFTTYETPTFISAYFSSLDDNEKLILKEYGIMTDFSNTLFQYERFLKVLDLSFLNHAVQEWIELQFPKFPNQQEDTTELNCHIINLLFRILIEGGATLSILKLNFYDLHIEIRPEIFYLLGRNKYFLSQLDELSVTAIDDLHIEDAISWLKVLEKSSTKIRNLTISFYYGYKPRLSHAYIRVIKSQEQLRLFHIFGDKDYSTEFFGIISALESQKKSLKEIEIDRCIYSSEFETLKNCENLEEIRILKSKDEKVFKTFNTSCCNTLRLSCYQPIDSNNLIQILEKSGSSLQQLEINSFGQGIYSQSLLLKTLMIFCPNIAYLSFSGIKLDFQFLEFIKRLQKLEFLILDWMIDESEKEMKAYIMDFAKILPSTLQYLGLNNHPSDLHIDILLNHCNAPLKMMFFGIIYKNNNYKNKIKALIEFCIRKMTLEYVDIIDFAIGEATPSFENWNDIRKDLEEYVKVVPYGSLNIDF</sequence>
<dbReference type="Gene3D" id="3.80.10.10">
    <property type="entry name" value="Ribonuclease Inhibitor"/>
    <property type="match status" value="1"/>
</dbReference>
<protein>
    <recommendedName>
        <fullName evidence="3">F-box domain-containing protein</fullName>
    </recommendedName>
</protein>
<comment type="caution">
    <text evidence="1">The sequence shown here is derived from an EMBL/GenBank/DDBJ whole genome shotgun (WGS) entry which is preliminary data.</text>
</comment>
<organism evidence="1 2">
    <name type="scientific">Gigaspora margarita</name>
    <dbReference type="NCBI Taxonomy" id="4874"/>
    <lineage>
        <taxon>Eukaryota</taxon>
        <taxon>Fungi</taxon>
        <taxon>Fungi incertae sedis</taxon>
        <taxon>Mucoromycota</taxon>
        <taxon>Glomeromycotina</taxon>
        <taxon>Glomeromycetes</taxon>
        <taxon>Diversisporales</taxon>
        <taxon>Gigasporaceae</taxon>
        <taxon>Gigaspora</taxon>
    </lineage>
</organism>
<name>A0A8H4ESW9_GIGMA</name>
<dbReference type="SUPFAM" id="SSF52047">
    <property type="entry name" value="RNI-like"/>
    <property type="match status" value="1"/>
</dbReference>
<proteinExistence type="predicted"/>
<dbReference type="PROSITE" id="PS51257">
    <property type="entry name" value="PROKAR_LIPOPROTEIN"/>
    <property type="match status" value="1"/>
</dbReference>
<dbReference type="EMBL" id="WTPW01000093">
    <property type="protein sequence ID" value="KAF0548939.1"/>
    <property type="molecule type" value="Genomic_DNA"/>
</dbReference>
<reference evidence="1 2" key="1">
    <citation type="journal article" date="2019" name="Environ. Microbiol.">
        <title>At the nexus of three kingdoms: the genome of the mycorrhizal fungus Gigaspora margarita provides insights into plant, endobacterial and fungal interactions.</title>
        <authorList>
            <person name="Venice F."/>
            <person name="Ghignone S."/>
            <person name="Salvioli di Fossalunga A."/>
            <person name="Amselem J."/>
            <person name="Novero M."/>
            <person name="Xianan X."/>
            <person name="Sedzielewska Toro K."/>
            <person name="Morin E."/>
            <person name="Lipzen A."/>
            <person name="Grigoriev I.V."/>
            <person name="Henrissat B."/>
            <person name="Martin F.M."/>
            <person name="Bonfante P."/>
        </authorList>
    </citation>
    <scope>NUCLEOTIDE SEQUENCE [LARGE SCALE GENOMIC DNA]</scope>
    <source>
        <strain evidence="1 2">BEG34</strain>
    </source>
</reference>
<dbReference type="OrthoDB" id="549243at2759"/>
<evidence type="ECO:0008006" key="3">
    <source>
        <dbReference type="Google" id="ProtNLM"/>
    </source>
</evidence>
<gene>
    <name evidence="1" type="ORF">F8M41_025561</name>
</gene>
<dbReference type="InterPro" id="IPR032675">
    <property type="entry name" value="LRR_dom_sf"/>
</dbReference>
<keyword evidence="2" id="KW-1185">Reference proteome</keyword>
<dbReference type="AlphaFoldDB" id="A0A8H4ESW9"/>
<dbReference type="Proteomes" id="UP000439903">
    <property type="component" value="Unassembled WGS sequence"/>
</dbReference>
<evidence type="ECO:0000313" key="2">
    <source>
        <dbReference type="Proteomes" id="UP000439903"/>
    </source>
</evidence>
<evidence type="ECO:0000313" key="1">
    <source>
        <dbReference type="EMBL" id="KAF0548939.1"/>
    </source>
</evidence>